<dbReference type="InterPro" id="IPR028082">
    <property type="entry name" value="Peripla_BP_I"/>
</dbReference>
<evidence type="ECO:0000256" key="3">
    <source>
        <dbReference type="ARBA" id="ARBA00023163"/>
    </source>
</evidence>
<accession>A0A645GCD9</accession>
<organism evidence="5">
    <name type="scientific">bioreactor metagenome</name>
    <dbReference type="NCBI Taxonomy" id="1076179"/>
    <lineage>
        <taxon>unclassified sequences</taxon>
        <taxon>metagenomes</taxon>
        <taxon>ecological metagenomes</taxon>
    </lineage>
</organism>
<evidence type="ECO:0000259" key="4">
    <source>
        <dbReference type="Pfam" id="PF13377"/>
    </source>
</evidence>
<evidence type="ECO:0000313" key="5">
    <source>
        <dbReference type="EMBL" id="MPN21674.1"/>
    </source>
</evidence>
<keyword evidence="3" id="KW-0804">Transcription</keyword>
<sequence>MKEIPEAIFATSDSIAFGVIDAMKDHKIKIPEEISVMGFDDIKMSNLIEPKLTTVVKPHHKLGVVGARLLFDIIESMTLEDQEAMDKQRNTQILLQAKIKIRKSCGHTDRLQEMFPGK</sequence>
<dbReference type="Gene3D" id="3.40.50.2300">
    <property type="match status" value="2"/>
</dbReference>
<feature type="domain" description="Transcriptional regulator LacI/GalR-like sensor" evidence="4">
    <location>
        <begin position="4"/>
        <end position="105"/>
    </location>
</feature>
<dbReference type="SUPFAM" id="SSF53822">
    <property type="entry name" value="Periplasmic binding protein-like I"/>
    <property type="match status" value="1"/>
</dbReference>
<dbReference type="EMBL" id="VSSQ01069701">
    <property type="protein sequence ID" value="MPN21674.1"/>
    <property type="molecule type" value="Genomic_DNA"/>
</dbReference>
<comment type="caution">
    <text evidence="5">The sequence shown here is derived from an EMBL/GenBank/DDBJ whole genome shotgun (WGS) entry which is preliminary data.</text>
</comment>
<dbReference type="InterPro" id="IPR046335">
    <property type="entry name" value="LacI/GalR-like_sensor"/>
</dbReference>
<protein>
    <submittedName>
        <fullName evidence="5">Catabolite control protein A</fullName>
    </submittedName>
</protein>
<name>A0A645GCD9_9ZZZZ</name>
<keyword evidence="2" id="KW-0238">DNA-binding</keyword>
<dbReference type="PANTHER" id="PTHR30146:SF109">
    <property type="entry name" value="HTH-TYPE TRANSCRIPTIONAL REGULATOR GALS"/>
    <property type="match status" value="1"/>
</dbReference>
<reference evidence="5" key="1">
    <citation type="submission" date="2019-08" db="EMBL/GenBank/DDBJ databases">
        <authorList>
            <person name="Kucharzyk K."/>
            <person name="Murdoch R.W."/>
            <person name="Higgins S."/>
            <person name="Loffler F."/>
        </authorList>
    </citation>
    <scope>NUCLEOTIDE SEQUENCE</scope>
</reference>
<proteinExistence type="predicted"/>
<gene>
    <name evidence="5" type="primary">ccpA_50</name>
    <name evidence="5" type="ORF">SDC9_169054</name>
</gene>
<evidence type="ECO:0000256" key="1">
    <source>
        <dbReference type="ARBA" id="ARBA00023015"/>
    </source>
</evidence>
<dbReference type="PANTHER" id="PTHR30146">
    <property type="entry name" value="LACI-RELATED TRANSCRIPTIONAL REPRESSOR"/>
    <property type="match status" value="1"/>
</dbReference>
<dbReference type="AlphaFoldDB" id="A0A645GCD9"/>
<dbReference type="Pfam" id="PF13377">
    <property type="entry name" value="Peripla_BP_3"/>
    <property type="match status" value="1"/>
</dbReference>
<keyword evidence="1" id="KW-0805">Transcription regulation</keyword>
<evidence type="ECO:0000256" key="2">
    <source>
        <dbReference type="ARBA" id="ARBA00023125"/>
    </source>
</evidence>
<dbReference type="GO" id="GO:0003700">
    <property type="term" value="F:DNA-binding transcription factor activity"/>
    <property type="evidence" value="ECO:0007669"/>
    <property type="project" value="TreeGrafter"/>
</dbReference>
<dbReference type="GO" id="GO:0000976">
    <property type="term" value="F:transcription cis-regulatory region binding"/>
    <property type="evidence" value="ECO:0007669"/>
    <property type="project" value="TreeGrafter"/>
</dbReference>